<dbReference type="NCBIfam" id="NF037997">
    <property type="entry name" value="Na_Pi_symport"/>
    <property type="match status" value="1"/>
</dbReference>
<comment type="caution">
    <text evidence="8">The sequence shown here is derived from an EMBL/GenBank/DDBJ whole genome shotgun (WGS) entry which is preliminary data.</text>
</comment>
<dbReference type="GO" id="GO:0005436">
    <property type="term" value="F:sodium:phosphate symporter activity"/>
    <property type="evidence" value="ECO:0007669"/>
    <property type="project" value="InterPro"/>
</dbReference>
<dbReference type="NCBIfam" id="TIGR01013">
    <property type="entry name" value="2a58"/>
    <property type="match status" value="1"/>
</dbReference>
<dbReference type="GO" id="GO:0044341">
    <property type="term" value="P:sodium-dependent phosphate transport"/>
    <property type="evidence" value="ECO:0007669"/>
    <property type="project" value="InterPro"/>
</dbReference>
<evidence type="ECO:0000256" key="6">
    <source>
        <dbReference type="ARBA" id="ARBA00023136"/>
    </source>
</evidence>
<evidence type="ECO:0000256" key="1">
    <source>
        <dbReference type="ARBA" id="ARBA00004424"/>
    </source>
</evidence>
<evidence type="ECO:0000313" key="8">
    <source>
        <dbReference type="EMBL" id="PAA71960.1"/>
    </source>
</evidence>
<sequence>MCSKKFLQLINATMESTTDSTVTICKQADIFDEPVPIEKKIAATSKQSDESTDESTQSKRPLALRVALLVLRLLALLLCLYFFVCSLDLMSSAFRLLGGRQVGELLSNNVVFANPVACLMMGVLLTVLVQSSSTSTSLIITMVGAQILELRSSVYMIMGANIGTTVTNTIVSLGQIGDREELERAFAGATVHDMFNWLTVLVLLPLEMASGALTSLTGLIVNSNANSTINVDKPPDFLKAITSPFTGLVIRLDSKLLKDPELLRNSSTLIKVCCKTSNSTCLEKCQFMFMEVAGHWADAIIGGILLALSLAALIGCLVGLVRILRSLLESKVKTTIERVTRTENRCLLFAMDYISLLVGAGLTILVQSSSVLTSALTPLVGTGVITVEIMYPLALGSNLGTTTTGLLAALASGSDSSLQTALVHLFFNLFGVLIWLPVPLLKRVPIALAKKLGAATAAYRWFAIVYILLAFLLLPLMFFALSLLHTAAVYVAFGLLVAPMLVAGVVGLLQTHRPDWLPEFLRTWDFLPEPLRSLAPYDRLLSRICGCCCVKRNQVDITAGIESGKNSEGTV</sequence>
<dbReference type="EMBL" id="NIVC01001124">
    <property type="protein sequence ID" value="PAA71960.1"/>
    <property type="molecule type" value="Genomic_DNA"/>
</dbReference>
<gene>
    <name evidence="8" type="ORF">BOX15_Mlig012538g1</name>
</gene>
<dbReference type="OrthoDB" id="76259at2759"/>
<dbReference type="Proteomes" id="UP000215902">
    <property type="component" value="Unassembled WGS sequence"/>
</dbReference>
<feature type="transmembrane region" description="Helical" evidence="7">
    <location>
        <begin position="421"/>
        <end position="441"/>
    </location>
</feature>
<keyword evidence="3" id="KW-1003">Cell membrane</keyword>
<feature type="transmembrane region" description="Helical" evidence="7">
    <location>
        <begin position="299"/>
        <end position="325"/>
    </location>
</feature>
<feature type="transmembrane region" description="Helical" evidence="7">
    <location>
        <begin position="346"/>
        <end position="366"/>
    </location>
</feature>
<organism evidence="8 9">
    <name type="scientific">Macrostomum lignano</name>
    <dbReference type="NCBI Taxonomy" id="282301"/>
    <lineage>
        <taxon>Eukaryota</taxon>
        <taxon>Metazoa</taxon>
        <taxon>Spiralia</taxon>
        <taxon>Lophotrochozoa</taxon>
        <taxon>Platyhelminthes</taxon>
        <taxon>Rhabditophora</taxon>
        <taxon>Macrostomorpha</taxon>
        <taxon>Macrostomida</taxon>
        <taxon>Macrostomidae</taxon>
        <taxon>Macrostomum</taxon>
    </lineage>
</organism>
<keyword evidence="5 7" id="KW-1133">Transmembrane helix</keyword>
<evidence type="ECO:0000256" key="7">
    <source>
        <dbReference type="SAM" id="Phobius"/>
    </source>
</evidence>
<comment type="similarity">
    <text evidence="2">Belongs to the SLC34A transporter family.</text>
</comment>
<evidence type="ECO:0000256" key="4">
    <source>
        <dbReference type="ARBA" id="ARBA00022692"/>
    </source>
</evidence>
<feature type="transmembrane region" description="Helical" evidence="7">
    <location>
        <begin position="487"/>
        <end position="509"/>
    </location>
</feature>
<feature type="transmembrane region" description="Helical" evidence="7">
    <location>
        <begin position="66"/>
        <end position="90"/>
    </location>
</feature>
<evidence type="ECO:0000313" key="9">
    <source>
        <dbReference type="Proteomes" id="UP000215902"/>
    </source>
</evidence>
<keyword evidence="4 7" id="KW-0812">Transmembrane</keyword>
<feature type="transmembrane region" description="Helical" evidence="7">
    <location>
        <begin position="110"/>
        <end position="129"/>
    </location>
</feature>
<keyword evidence="9" id="KW-1185">Reference proteome</keyword>
<protein>
    <submittedName>
        <fullName evidence="8">Uncharacterized protein</fullName>
    </submittedName>
</protein>
<proteinExistence type="inferred from homology"/>
<evidence type="ECO:0000256" key="5">
    <source>
        <dbReference type="ARBA" id="ARBA00022989"/>
    </source>
</evidence>
<evidence type="ECO:0000256" key="2">
    <source>
        <dbReference type="ARBA" id="ARBA00005808"/>
    </source>
</evidence>
<reference evidence="8 9" key="1">
    <citation type="submission" date="2017-06" db="EMBL/GenBank/DDBJ databases">
        <title>A platform for efficient transgenesis in Macrostomum lignano, a flatworm model organism for stem cell research.</title>
        <authorList>
            <person name="Berezikov E."/>
        </authorList>
    </citation>
    <scope>NUCLEOTIDE SEQUENCE [LARGE SCALE GENOMIC DNA]</scope>
    <source>
        <strain evidence="8">DV1</strain>
        <tissue evidence="8">Whole organism</tissue>
    </source>
</reference>
<dbReference type="InterPro" id="IPR003841">
    <property type="entry name" value="Na/Pi_transpt"/>
</dbReference>
<keyword evidence="6 7" id="KW-0472">Membrane</keyword>
<name>A0A267FDU6_9PLAT</name>
<accession>A0A267FDU6</accession>
<dbReference type="PANTHER" id="PTHR10010:SF46">
    <property type="entry name" value="SODIUM-DEPENDENT PHOSPHATE TRANSPORT PROTEIN 2B"/>
    <property type="match status" value="1"/>
</dbReference>
<evidence type="ECO:0000256" key="3">
    <source>
        <dbReference type="ARBA" id="ARBA00022475"/>
    </source>
</evidence>
<comment type="subcellular location">
    <subcellularLocation>
        <location evidence="1">Apical cell membrane</location>
        <topology evidence="1">Multi-pass membrane protein</topology>
    </subcellularLocation>
</comment>
<dbReference type="PANTHER" id="PTHR10010">
    <property type="entry name" value="SOLUTE CARRIER FAMILY 34 SODIUM PHOSPHATE , MEMBER 2-RELATED"/>
    <property type="match status" value="1"/>
</dbReference>
<dbReference type="AlphaFoldDB" id="A0A267FDU6"/>
<feature type="transmembrane region" description="Helical" evidence="7">
    <location>
        <begin position="461"/>
        <end position="481"/>
    </location>
</feature>
<dbReference type="Pfam" id="PF02690">
    <property type="entry name" value="Na_Pi_cotrans"/>
    <property type="match status" value="2"/>
</dbReference>
<feature type="transmembrane region" description="Helical" evidence="7">
    <location>
        <begin position="194"/>
        <end position="221"/>
    </location>
</feature>
<dbReference type="STRING" id="282301.A0A267FDU6"/>
<dbReference type="GO" id="GO:0016324">
    <property type="term" value="C:apical plasma membrane"/>
    <property type="evidence" value="ECO:0007669"/>
    <property type="project" value="UniProtKB-SubCell"/>
</dbReference>